<sequence>MGSLSLPFPSPEDEETNISKAKLDQTHLLNLFKCQQKYLNHFFQNLDLSQTLTFTQTLLNAKGTIFFSGVGKSGFVAQKISQTLVSLGVKSGFLSPVDALHGDIGILSSKDLLVLFSKSGNSEELLRLVPCAKAKGVYLISVTSVKPNGLSGLCDLNVHLPLERELCPFDLAPVTSTAIQMVFGDTVAIALMGARNLSKEEYAANHPAGRIGKSLIFKVKDLMKKKEELPVCMEQDLIMDQLVELTSKGCGCLLVIDDDYHLLGTFTDGDLRRTLKASGEGIFKLTVGNMCNRKPRTIGPDSMAVEAMQKMESPPSPVQFLPVIDDDNVLIDTDCVRPTLSEWFSCKRRPPPPPMSPPATPTAPPLYSIYPASPTPFFHHPHPRPLSLSHTLPLFLSSSRINLNHGVPSRLLLRPPLVSISRHSNEGSGSSSYDPELRSVLELATDSELYELERILFGPSYFSPMLKSITKRADVDHIMIGEDPEEREDFISMLESRFLYLAADARSTLRGWRPSYRNVLLGIRKKLNVPCSAKLSAEDLEVEIFLHLLQEYSSEEPGSSSSSKGSSKNSDKSNNLELGLSQWKVQKLAALGIGAADLRAMVLKGGGMLTLEKLLESLGGRLSGKMITEAAKYQMKKELIRKGGQLAAINLESGAAFLAARQGLKAAATRYLGLRSMTQLLGPMMWGTLLADVVIQMLGTDYARILRAIYAFAQIRIYRSHKTASDIM</sequence>
<evidence type="ECO:0000313" key="9">
    <source>
        <dbReference type="Proteomes" id="UP001293254"/>
    </source>
</evidence>
<dbReference type="InterPro" id="IPR035474">
    <property type="entry name" value="SIS_Kpsf"/>
</dbReference>
<dbReference type="Proteomes" id="UP001293254">
    <property type="component" value="Unassembled WGS sequence"/>
</dbReference>
<evidence type="ECO:0000256" key="3">
    <source>
        <dbReference type="ARBA" id="ARBA00023122"/>
    </source>
</evidence>
<keyword evidence="3 4" id="KW-0129">CBS domain</keyword>
<evidence type="ECO:0000259" key="7">
    <source>
        <dbReference type="PROSITE" id="PS51464"/>
    </source>
</evidence>
<dbReference type="GO" id="GO:0005975">
    <property type="term" value="P:carbohydrate metabolic process"/>
    <property type="evidence" value="ECO:0007669"/>
    <property type="project" value="InterPro"/>
</dbReference>
<evidence type="ECO:0000256" key="2">
    <source>
        <dbReference type="ARBA" id="ARBA00022737"/>
    </source>
</evidence>
<reference evidence="8" key="1">
    <citation type="submission" date="2020-06" db="EMBL/GenBank/DDBJ databases">
        <authorList>
            <person name="Li T."/>
            <person name="Hu X."/>
            <person name="Zhang T."/>
            <person name="Song X."/>
            <person name="Zhang H."/>
            <person name="Dai N."/>
            <person name="Sheng W."/>
            <person name="Hou X."/>
            <person name="Wei L."/>
        </authorList>
    </citation>
    <scope>NUCLEOTIDE SEQUENCE</scope>
    <source>
        <strain evidence="8">3651</strain>
        <tissue evidence="8">Leaf</tissue>
    </source>
</reference>
<feature type="domain" description="CBS" evidence="6">
    <location>
        <begin position="223"/>
        <end position="285"/>
    </location>
</feature>
<dbReference type="Pfam" id="PF00571">
    <property type="entry name" value="CBS"/>
    <property type="match status" value="2"/>
</dbReference>
<protein>
    <submittedName>
        <fullName evidence="8">Arabinose 5-phosphate isomerase</fullName>
    </submittedName>
</protein>
<feature type="compositionally biased region" description="Low complexity" evidence="5">
    <location>
        <begin position="555"/>
        <end position="573"/>
    </location>
</feature>
<comment type="caution">
    <text evidence="8">The sequence shown here is derived from an EMBL/GenBank/DDBJ whole genome shotgun (WGS) entry which is preliminary data.</text>
</comment>
<dbReference type="InterPro" id="IPR046342">
    <property type="entry name" value="CBS_dom_sf"/>
</dbReference>
<dbReference type="SUPFAM" id="SSF53697">
    <property type="entry name" value="SIS domain"/>
    <property type="match status" value="1"/>
</dbReference>
<dbReference type="GO" id="GO:0016853">
    <property type="term" value="F:isomerase activity"/>
    <property type="evidence" value="ECO:0007669"/>
    <property type="project" value="UniProtKB-KW"/>
</dbReference>
<evidence type="ECO:0000313" key="8">
    <source>
        <dbReference type="EMBL" id="KAK4428157.1"/>
    </source>
</evidence>
<keyword evidence="8" id="KW-0413">Isomerase</keyword>
<dbReference type="CDD" id="cd05014">
    <property type="entry name" value="SIS_Kpsf"/>
    <property type="match status" value="1"/>
</dbReference>
<evidence type="ECO:0000259" key="6">
    <source>
        <dbReference type="PROSITE" id="PS51371"/>
    </source>
</evidence>
<dbReference type="Gene3D" id="3.10.580.10">
    <property type="entry name" value="CBS-domain"/>
    <property type="match status" value="1"/>
</dbReference>
<accession>A0AAE1YDQ8</accession>
<comment type="similarity">
    <text evidence="1">Belongs to the SIS family. GutQ/KpsF subfamily.</text>
</comment>
<dbReference type="GO" id="GO:1901135">
    <property type="term" value="P:carbohydrate derivative metabolic process"/>
    <property type="evidence" value="ECO:0007669"/>
    <property type="project" value="InterPro"/>
</dbReference>
<evidence type="ECO:0000256" key="1">
    <source>
        <dbReference type="ARBA" id="ARBA00008165"/>
    </source>
</evidence>
<organism evidence="8 9">
    <name type="scientific">Sesamum alatum</name>
    <dbReference type="NCBI Taxonomy" id="300844"/>
    <lineage>
        <taxon>Eukaryota</taxon>
        <taxon>Viridiplantae</taxon>
        <taxon>Streptophyta</taxon>
        <taxon>Embryophyta</taxon>
        <taxon>Tracheophyta</taxon>
        <taxon>Spermatophyta</taxon>
        <taxon>Magnoliopsida</taxon>
        <taxon>eudicotyledons</taxon>
        <taxon>Gunneridae</taxon>
        <taxon>Pentapetalae</taxon>
        <taxon>asterids</taxon>
        <taxon>lamiids</taxon>
        <taxon>Lamiales</taxon>
        <taxon>Pedaliaceae</taxon>
        <taxon>Sesamum</taxon>
    </lineage>
</organism>
<feature type="domain" description="SIS" evidence="7">
    <location>
        <begin position="54"/>
        <end position="197"/>
    </location>
</feature>
<feature type="region of interest" description="Disordered" evidence="5">
    <location>
        <begin position="554"/>
        <end position="573"/>
    </location>
</feature>
<dbReference type="PROSITE" id="PS51371">
    <property type="entry name" value="CBS"/>
    <property type="match status" value="1"/>
</dbReference>
<dbReference type="PROSITE" id="PS51464">
    <property type="entry name" value="SIS"/>
    <property type="match status" value="1"/>
</dbReference>
<dbReference type="PANTHER" id="PTHR47476">
    <property type="match status" value="1"/>
</dbReference>
<name>A0AAE1YDQ8_9LAMI</name>
<dbReference type="Pfam" id="PF01380">
    <property type="entry name" value="SIS"/>
    <property type="match status" value="1"/>
</dbReference>
<dbReference type="GO" id="GO:0097367">
    <property type="term" value="F:carbohydrate derivative binding"/>
    <property type="evidence" value="ECO:0007669"/>
    <property type="project" value="InterPro"/>
</dbReference>
<dbReference type="EMBL" id="JACGWO010000005">
    <property type="protein sequence ID" value="KAK4428157.1"/>
    <property type="molecule type" value="Genomic_DNA"/>
</dbReference>
<keyword evidence="2" id="KW-0677">Repeat</keyword>
<dbReference type="Gene3D" id="3.40.50.10490">
    <property type="entry name" value="Glucose-6-phosphate isomerase like protein, domain 1"/>
    <property type="match status" value="1"/>
</dbReference>
<dbReference type="InterPro" id="IPR046348">
    <property type="entry name" value="SIS_dom_sf"/>
</dbReference>
<evidence type="ECO:0000256" key="5">
    <source>
        <dbReference type="SAM" id="MobiDB-lite"/>
    </source>
</evidence>
<proteinExistence type="inferred from homology"/>
<dbReference type="PANTHER" id="PTHR47476:SF2">
    <property type="entry name" value="ARABINOSE 5-PHOSPHATE ISOMERASE-RELATED"/>
    <property type="match status" value="1"/>
</dbReference>
<dbReference type="InterPro" id="IPR000644">
    <property type="entry name" value="CBS_dom"/>
</dbReference>
<dbReference type="AlphaFoldDB" id="A0AAE1YDQ8"/>
<reference evidence="8" key="2">
    <citation type="journal article" date="2024" name="Plant">
        <title>Genomic evolution and insights into agronomic trait innovations of Sesamum species.</title>
        <authorList>
            <person name="Miao H."/>
            <person name="Wang L."/>
            <person name="Qu L."/>
            <person name="Liu H."/>
            <person name="Sun Y."/>
            <person name="Le M."/>
            <person name="Wang Q."/>
            <person name="Wei S."/>
            <person name="Zheng Y."/>
            <person name="Lin W."/>
            <person name="Duan Y."/>
            <person name="Cao H."/>
            <person name="Xiong S."/>
            <person name="Wang X."/>
            <person name="Wei L."/>
            <person name="Li C."/>
            <person name="Ma Q."/>
            <person name="Ju M."/>
            <person name="Zhao R."/>
            <person name="Li G."/>
            <person name="Mu C."/>
            <person name="Tian Q."/>
            <person name="Mei H."/>
            <person name="Zhang T."/>
            <person name="Gao T."/>
            <person name="Zhang H."/>
        </authorList>
    </citation>
    <scope>NUCLEOTIDE SEQUENCE</scope>
    <source>
        <strain evidence="8">3651</strain>
    </source>
</reference>
<dbReference type="InterPro" id="IPR001347">
    <property type="entry name" value="SIS_dom"/>
</dbReference>
<gene>
    <name evidence="8" type="ORF">Salat_1584700</name>
</gene>
<evidence type="ECO:0000256" key="4">
    <source>
        <dbReference type="PROSITE-ProRule" id="PRU00703"/>
    </source>
</evidence>
<keyword evidence="9" id="KW-1185">Reference proteome</keyword>
<dbReference type="NCBIfam" id="TIGR00393">
    <property type="entry name" value="kpsF"/>
    <property type="match status" value="1"/>
</dbReference>
<dbReference type="CDD" id="cd04604">
    <property type="entry name" value="CBS_pair_SIS_assoc"/>
    <property type="match status" value="1"/>
</dbReference>
<dbReference type="InterPro" id="IPR004800">
    <property type="entry name" value="KdsD/KpsF-type"/>
</dbReference>